<dbReference type="EMBL" id="JAPWDV010000002">
    <property type="protein sequence ID" value="KAJ6220682.1"/>
    <property type="molecule type" value="Genomic_DNA"/>
</dbReference>
<dbReference type="SUPFAM" id="SSF50104">
    <property type="entry name" value="Translation proteins SH3-like domain"/>
    <property type="match status" value="1"/>
</dbReference>
<proteinExistence type="inferred from homology"/>
<keyword evidence="10 12" id="KW-0472">Membrane</keyword>
<feature type="transmembrane region" description="Helical" evidence="12">
    <location>
        <begin position="206"/>
        <end position="226"/>
    </location>
</feature>
<comment type="similarity">
    <text evidence="4 12">Belongs to the class VI-like SAM-binding methyltransferase superfamily. Isoprenylcysteine carboxyl methyltransferase family.</text>
</comment>
<protein>
    <recommendedName>
        <fullName evidence="12">Protein-S-isoprenylcysteine O-methyltransferase</fullName>
        <ecNumber evidence="12">2.1.1.100</ecNumber>
    </recommendedName>
</protein>
<comment type="subcellular location">
    <subcellularLocation>
        <location evidence="12">Endoplasmic reticulum membrane</location>
        <topology evidence="12">Multi-pass membrane protein</topology>
    </subcellularLocation>
    <subcellularLocation>
        <location evidence="2">Membrane</location>
        <topology evidence="2">Multi-pass membrane protein</topology>
    </subcellularLocation>
</comment>
<evidence type="ECO:0000256" key="3">
    <source>
        <dbReference type="ARBA" id="ARBA00006592"/>
    </source>
</evidence>
<comment type="function">
    <text evidence="11">Catalyzes the post-translational methylation of isoprenylated C-terminal cysteine residues.</text>
</comment>
<evidence type="ECO:0000256" key="7">
    <source>
        <dbReference type="ARBA" id="ARBA00022691"/>
    </source>
</evidence>
<dbReference type="Pfam" id="PF01929">
    <property type="entry name" value="Ribosomal_L14e"/>
    <property type="match status" value="1"/>
</dbReference>
<keyword evidence="7 12" id="KW-0949">S-adenosyl-L-methionine</keyword>
<evidence type="ECO:0000256" key="9">
    <source>
        <dbReference type="ARBA" id="ARBA00022989"/>
    </source>
</evidence>
<feature type="transmembrane region" description="Helical" evidence="12">
    <location>
        <begin position="170"/>
        <end position="194"/>
    </location>
</feature>
<comment type="catalytic activity">
    <reaction evidence="1 12">
        <text>[protein]-C-terminal S-[(2E,6E)-farnesyl]-L-cysteine + S-adenosyl-L-methionine = [protein]-C-terminal S-[(2E,6E)-farnesyl]-L-cysteine methyl ester + S-adenosyl-L-homocysteine</text>
        <dbReference type="Rhea" id="RHEA:21672"/>
        <dbReference type="Rhea" id="RHEA-COMP:12125"/>
        <dbReference type="Rhea" id="RHEA-COMP:12126"/>
        <dbReference type="ChEBI" id="CHEBI:57856"/>
        <dbReference type="ChEBI" id="CHEBI:59789"/>
        <dbReference type="ChEBI" id="CHEBI:90510"/>
        <dbReference type="ChEBI" id="CHEBI:90511"/>
        <dbReference type="EC" id="2.1.1.100"/>
    </reaction>
</comment>
<reference evidence="14" key="1">
    <citation type="submission" date="2022-12" db="EMBL/GenBank/DDBJ databases">
        <title>Genome assemblies of Blomia tropicalis.</title>
        <authorList>
            <person name="Cui Y."/>
        </authorList>
    </citation>
    <scope>NUCLEOTIDE SEQUENCE</scope>
    <source>
        <tissue evidence="14">Adult mites</tissue>
    </source>
</reference>
<dbReference type="PANTHER" id="PTHR12714">
    <property type="entry name" value="PROTEIN-S ISOPRENYLCYSTEINE O-METHYLTRANSFERASE"/>
    <property type="match status" value="1"/>
</dbReference>
<dbReference type="InterPro" id="IPR014722">
    <property type="entry name" value="Rib_uL2_dom2"/>
</dbReference>
<keyword evidence="8 12" id="KW-0812">Transmembrane</keyword>
<keyword evidence="6" id="KW-0808">Transferase</keyword>
<evidence type="ECO:0000256" key="6">
    <source>
        <dbReference type="ARBA" id="ARBA00022679"/>
    </source>
</evidence>
<dbReference type="Proteomes" id="UP001142055">
    <property type="component" value="Chromosome 2"/>
</dbReference>
<evidence type="ECO:0000259" key="13">
    <source>
        <dbReference type="Pfam" id="PF01929"/>
    </source>
</evidence>
<dbReference type="EC" id="2.1.1.100" evidence="12"/>
<sequence>MPTKYLVEIGRVALIEYGPYAGKLVTIVDIIDQNRALVDGTPSGVPRQAIQFKRLRLTKFRLTIAHGTSSKVVKKQFAAAEIDTKFAETPVAKRLTQLKLKSSMTDFDRFKLYKAKQQYNRIVNKKLMLLKAKNRIALREKQNKAKKYQSSLISSWKMISPAIVALKSFIIIRATLLSFVLNIGVHIVIIGYVWDTEELQRSWKQSIGIYIICLSLFHFGEYYVTAINQPNSVTTEAFLLNHSPEYHFALAISFIEFFIENYFFAEWKFYFPSLIYIGFGMTITGEFIRKVAMLTAGNNFNHIIAGEHDPAHILVTNGIYAIWRHPSYVGWFYWSIGTQIILINPFSFIGYVVVTWRFFQHRIYYEEATLVQFFGVKYLEYKRTVPTVVFSDPDQEFVEDESDLYNKDKMKNFNESMWNDLVSEKVDTTKMDLIDTAEDGATFRNLNTLQVQSCKYHGKSEYVCKAGSDQIKEVQSDGTTYKVNVQLLFRIAIKYYRFKEEVQISKKRTSRNRNEDFDDEFPIFKL</sequence>
<comment type="caution">
    <text evidence="14">The sequence shown here is derived from an EMBL/GenBank/DDBJ whole genome shotgun (WGS) entry which is preliminary data.</text>
</comment>
<dbReference type="InterPro" id="IPR008991">
    <property type="entry name" value="Translation_prot_SH3-like_sf"/>
</dbReference>
<feature type="transmembrane region" description="Helical" evidence="12">
    <location>
        <begin position="269"/>
        <end position="288"/>
    </location>
</feature>
<name>A0A9Q0MAL7_BLOTA</name>
<feature type="transmembrane region" description="Helical" evidence="12">
    <location>
        <begin position="331"/>
        <end position="354"/>
    </location>
</feature>
<evidence type="ECO:0000256" key="8">
    <source>
        <dbReference type="ARBA" id="ARBA00022692"/>
    </source>
</evidence>
<dbReference type="InterPro" id="IPR002784">
    <property type="entry name" value="Ribosomal_eL14_dom"/>
</dbReference>
<evidence type="ECO:0000256" key="11">
    <source>
        <dbReference type="ARBA" id="ARBA00023572"/>
    </source>
</evidence>
<organism evidence="14 15">
    <name type="scientific">Blomia tropicalis</name>
    <name type="common">Mite</name>
    <dbReference type="NCBI Taxonomy" id="40697"/>
    <lineage>
        <taxon>Eukaryota</taxon>
        <taxon>Metazoa</taxon>
        <taxon>Ecdysozoa</taxon>
        <taxon>Arthropoda</taxon>
        <taxon>Chelicerata</taxon>
        <taxon>Arachnida</taxon>
        <taxon>Acari</taxon>
        <taxon>Acariformes</taxon>
        <taxon>Sarcoptiformes</taxon>
        <taxon>Astigmata</taxon>
        <taxon>Glycyphagoidea</taxon>
        <taxon>Echimyopodidae</taxon>
        <taxon>Blomia</taxon>
    </lineage>
</organism>
<evidence type="ECO:0000256" key="12">
    <source>
        <dbReference type="RuleBase" id="RU362022"/>
    </source>
</evidence>
<dbReference type="GO" id="GO:0004671">
    <property type="term" value="F:protein C-terminal S-isoprenylcysteine carboxyl O-methyltransferase activity"/>
    <property type="evidence" value="ECO:0007669"/>
    <property type="project" value="UniProtKB-EC"/>
</dbReference>
<dbReference type="PANTHER" id="PTHR12714:SF9">
    <property type="entry name" value="PROTEIN-S-ISOPRENYLCYSTEINE O-METHYLTRANSFERASE"/>
    <property type="match status" value="1"/>
</dbReference>
<comment type="similarity">
    <text evidence="3">Belongs to the eukaryotic ribosomal protein eL14 family.</text>
</comment>
<keyword evidence="15" id="KW-1185">Reference proteome</keyword>
<keyword evidence="9 12" id="KW-1133">Transmembrane helix</keyword>
<accession>A0A9Q0MAL7</accession>
<gene>
    <name evidence="14" type="ORF">RDWZM_006494</name>
</gene>
<dbReference type="InterPro" id="IPR025770">
    <property type="entry name" value="PPMT_MeTrfase"/>
</dbReference>
<dbReference type="CDD" id="cd23702">
    <property type="entry name" value="eL14"/>
    <property type="match status" value="1"/>
</dbReference>
<dbReference type="Gene3D" id="1.20.120.1630">
    <property type="match status" value="1"/>
</dbReference>
<dbReference type="OMA" id="NESMWND"/>
<evidence type="ECO:0000256" key="1">
    <source>
        <dbReference type="ARBA" id="ARBA00001450"/>
    </source>
</evidence>
<dbReference type="Gene3D" id="2.30.30.30">
    <property type="match status" value="1"/>
</dbReference>
<dbReference type="GO" id="GO:0005789">
    <property type="term" value="C:endoplasmic reticulum membrane"/>
    <property type="evidence" value="ECO:0007669"/>
    <property type="project" value="UniProtKB-SubCell"/>
</dbReference>
<dbReference type="GO" id="GO:0006412">
    <property type="term" value="P:translation"/>
    <property type="evidence" value="ECO:0007669"/>
    <property type="project" value="InterPro"/>
</dbReference>
<dbReference type="GO" id="GO:0005840">
    <property type="term" value="C:ribosome"/>
    <property type="evidence" value="ECO:0007669"/>
    <property type="project" value="InterPro"/>
</dbReference>
<feature type="domain" description="Large ribosomal subunit protein eL14" evidence="13">
    <location>
        <begin position="46"/>
        <end position="119"/>
    </location>
</feature>
<evidence type="ECO:0000313" key="14">
    <source>
        <dbReference type="EMBL" id="KAJ6220682.1"/>
    </source>
</evidence>
<feature type="transmembrane region" description="Helical" evidence="12">
    <location>
        <begin position="246"/>
        <end position="264"/>
    </location>
</feature>
<evidence type="ECO:0000256" key="5">
    <source>
        <dbReference type="ARBA" id="ARBA00022603"/>
    </source>
</evidence>
<dbReference type="Gene3D" id="6.10.250.2270">
    <property type="match status" value="1"/>
</dbReference>
<dbReference type="InterPro" id="IPR007269">
    <property type="entry name" value="ICMT_MeTrfase"/>
</dbReference>
<keyword evidence="5 12" id="KW-0489">Methyltransferase</keyword>
<dbReference type="PROSITE" id="PS51564">
    <property type="entry name" value="SAM_ICMT"/>
    <property type="match status" value="1"/>
</dbReference>
<evidence type="ECO:0000256" key="10">
    <source>
        <dbReference type="ARBA" id="ARBA00023136"/>
    </source>
</evidence>
<dbReference type="Pfam" id="PF04140">
    <property type="entry name" value="ICMT"/>
    <property type="match status" value="1"/>
</dbReference>
<dbReference type="AlphaFoldDB" id="A0A9Q0MAL7"/>
<dbReference type="GO" id="GO:0032259">
    <property type="term" value="P:methylation"/>
    <property type="evidence" value="ECO:0007669"/>
    <property type="project" value="UniProtKB-KW"/>
</dbReference>
<evidence type="ECO:0000256" key="2">
    <source>
        <dbReference type="ARBA" id="ARBA00004141"/>
    </source>
</evidence>
<dbReference type="GO" id="GO:0003735">
    <property type="term" value="F:structural constituent of ribosome"/>
    <property type="evidence" value="ECO:0007669"/>
    <property type="project" value="InterPro"/>
</dbReference>
<keyword evidence="12" id="KW-0256">Endoplasmic reticulum</keyword>
<evidence type="ECO:0000256" key="4">
    <source>
        <dbReference type="ARBA" id="ARBA00009140"/>
    </source>
</evidence>
<evidence type="ECO:0000313" key="15">
    <source>
        <dbReference type="Proteomes" id="UP001142055"/>
    </source>
</evidence>